<name>A0ABU3AFK9_9FLAO</name>
<evidence type="ECO:0000313" key="2">
    <source>
        <dbReference type="Proteomes" id="UP001255246"/>
    </source>
</evidence>
<gene>
    <name evidence="1" type="ORF">RM706_16290</name>
</gene>
<accession>A0ABU3AFK9</accession>
<protein>
    <submittedName>
        <fullName evidence="1">Uncharacterized protein</fullName>
    </submittedName>
</protein>
<sequence>MKFVNLLLILLTIVVVSCKTDKKEPTAMEIVEPTILEKIANAHGYEEWEKVNHIEFTFNVDRDSTHFERSWIWKPKTNDITRISGTDTLVYNRQSMDSTAFKTNAGFVNDRYWLLAPFNLIWDAANFEHTLIENDTAPISKKPLQKLTIIYGNEGGYTPGDAYDFYFDDDYIIKEWVFRKANQMEPSMITTWENHKDYNGIIIAADHKKDEEIFNLFFDDIVIQSDQ</sequence>
<reference evidence="1 2" key="1">
    <citation type="submission" date="2023-09" db="EMBL/GenBank/DDBJ databases">
        <authorList>
            <person name="Rey-Velasco X."/>
        </authorList>
    </citation>
    <scope>NUCLEOTIDE SEQUENCE [LARGE SCALE GENOMIC DNA]</scope>
    <source>
        <strain evidence="1 2">F388</strain>
    </source>
</reference>
<dbReference type="Proteomes" id="UP001255246">
    <property type="component" value="Unassembled WGS sequence"/>
</dbReference>
<organism evidence="1 2">
    <name type="scientific">Croceitalea rosinachiae</name>
    <dbReference type="NCBI Taxonomy" id="3075596"/>
    <lineage>
        <taxon>Bacteria</taxon>
        <taxon>Pseudomonadati</taxon>
        <taxon>Bacteroidota</taxon>
        <taxon>Flavobacteriia</taxon>
        <taxon>Flavobacteriales</taxon>
        <taxon>Flavobacteriaceae</taxon>
        <taxon>Croceitalea</taxon>
    </lineage>
</organism>
<proteinExistence type="predicted"/>
<dbReference type="PROSITE" id="PS51257">
    <property type="entry name" value="PROKAR_LIPOPROTEIN"/>
    <property type="match status" value="1"/>
</dbReference>
<keyword evidence="2" id="KW-1185">Reference proteome</keyword>
<comment type="caution">
    <text evidence="1">The sequence shown here is derived from an EMBL/GenBank/DDBJ whole genome shotgun (WGS) entry which is preliminary data.</text>
</comment>
<evidence type="ECO:0000313" key="1">
    <source>
        <dbReference type="EMBL" id="MDT0608600.1"/>
    </source>
</evidence>
<dbReference type="RefSeq" id="WP_311353336.1">
    <property type="nucleotide sequence ID" value="NZ_JAVRHR010000008.1"/>
</dbReference>
<dbReference type="EMBL" id="JAVRHR010000008">
    <property type="protein sequence ID" value="MDT0608600.1"/>
    <property type="molecule type" value="Genomic_DNA"/>
</dbReference>